<sequence length="330" mass="37500">MENQKTGFIPLYRSVLKKPWAKDVFLRTLWENLLLGAARQPYTANFKGRQWPLQTGQLVTTSADLGLKLCDRDGKPCSRHAVDRMLDIFEREGMISRSGEKRKGTVITITNYEQYAQKVSDLPAQFPAHIAEHNPAHDKAICGAACGGNAAHLPANKAAHFTENHEQQCNNNNINNKISSSRNSEESRNEITQKFLSRHPEAADGIYTPAGKSWGTADDLKAARWIHSLRLTVNSSLSEPKWVEWANTIRLMRVQDNRTHFEICDLFKWANKDDFWKDNILSPSSLRRKWDDLTTKRLRSGGQATKTTAKGKIDFNNTDWINGVFDEKSF</sequence>
<organism evidence="3 4">
    <name type="scientific">Enterobacter vonholyi</name>
    <dbReference type="NCBI Taxonomy" id="2797505"/>
    <lineage>
        <taxon>Bacteria</taxon>
        <taxon>Pseudomonadati</taxon>
        <taxon>Pseudomonadota</taxon>
        <taxon>Gammaproteobacteria</taxon>
        <taxon>Enterobacterales</taxon>
        <taxon>Enterobacteriaceae</taxon>
        <taxon>Enterobacter</taxon>
    </lineage>
</organism>
<evidence type="ECO:0000256" key="1">
    <source>
        <dbReference type="SAM" id="MobiDB-lite"/>
    </source>
</evidence>
<comment type="caution">
    <text evidence="3">The sequence shown here is derived from an EMBL/GenBank/DDBJ whole genome shotgun (WGS) entry which is preliminary data.</text>
</comment>
<accession>A0ABU6E8G2</accession>
<dbReference type="EMBL" id="JALLMC010000014">
    <property type="protein sequence ID" value="MEB6412519.1"/>
    <property type="molecule type" value="Genomic_DNA"/>
</dbReference>
<evidence type="ECO:0000313" key="3">
    <source>
        <dbReference type="EMBL" id="MEB6412519.1"/>
    </source>
</evidence>
<feature type="region of interest" description="Disordered" evidence="1">
    <location>
        <begin position="169"/>
        <end position="189"/>
    </location>
</feature>
<dbReference type="Proteomes" id="UP001306510">
    <property type="component" value="Unassembled WGS sequence"/>
</dbReference>
<evidence type="ECO:0000259" key="2">
    <source>
        <dbReference type="Pfam" id="PF04492"/>
    </source>
</evidence>
<dbReference type="InterPro" id="IPR006497">
    <property type="entry name" value="Phage_lambda_VrpO_N"/>
</dbReference>
<feature type="domain" description="Bacteriophage lambda Replication protein O N-terminal" evidence="2">
    <location>
        <begin position="1"/>
        <end position="112"/>
    </location>
</feature>
<name>A0ABU6E8G2_9ENTR</name>
<gene>
    <name evidence="3" type="ORF">MXM28_22915</name>
</gene>
<feature type="compositionally biased region" description="Low complexity" evidence="1">
    <location>
        <begin position="170"/>
        <end position="182"/>
    </location>
</feature>
<dbReference type="Pfam" id="PF04492">
    <property type="entry name" value="Phage_rep_O"/>
    <property type="match status" value="1"/>
</dbReference>
<proteinExistence type="predicted"/>
<protein>
    <submittedName>
        <fullName evidence="3">Replication protein</fullName>
    </submittedName>
</protein>
<evidence type="ECO:0000313" key="4">
    <source>
        <dbReference type="Proteomes" id="UP001306510"/>
    </source>
</evidence>
<reference evidence="3 4" key="1">
    <citation type="submission" date="2022-04" db="EMBL/GenBank/DDBJ databases">
        <title>Whole genome surviellance of AMR bacteria from Assam, India: One Health Study.</title>
        <authorList>
            <person name="Mendem S.K."/>
            <person name="Rakshit O."/>
            <person name="Murugesan D."/>
            <person name="Shome R."/>
            <person name="Raisen C."/>
            <person name="Holmes M.A."/>
            <person name="Saikia K."/>
            <person name="Shome B.R."/>
        </authorList>
    </citation>
    <scope>NUCLEOTIDE SEQUENCE [LARGE SCALE GENOMIC DNA]</scope>
    <source>
        <strain evidence="3 4">MGG-11lp</strain>
    </source>
</reference>
<dbReference type="RefSeq" id="WP_325849004.1">
    <property type="nucleotide sequence ID" value="NZ_JALLMC010000014.1"/>
</dbReference>
<keyword evidence="4" id="KW-1185">Reference proteome</keyword>